<protein>
    <recommendedName>
        <fullName evidence="4">Helix-turn-helix domain-containing protein</fullName>
    </recommendedName>
</protein>
<reference evidence="2 3" key="1">
    <citation type="submission" date="2021-03" db="EMBL/GenBank/DDBJ databases">
        <title>Whole genome sequence of Metabacillus bambusae BG109.</title>
        <authorList>
            <person name="Jeong J.W."/>
        </authorList>
    </citation>
    <scope>NUCLEOTIDE SEQUENCE [LARGE SCALE GENOMIC DNA]</scope>
    <source>
        <strain evidence="2 3">BG109</strain>
    </source>
</reference>
<keyword evidence="3" id="KW-1185">Reference proteome</keyword>
<name>A0ABS3N624_9BACI</name>
<sequence>MKRKDGELYYKISEISTLLKICPATLFNLIQIDRKMKEEGMEGFLPNATRINNIQHYKQSEVKAIRDGIGKLRKGDLLKYRAKVTTYQKLKKENEELKKKLAELEGGLKK</sequence>
<comment type="caution">
    <text evidence="2">The sequence shown here is derived from an EMBL/GenBank/DDBJ whole genome shotgun (WGS) entry which is preliminary data.</text>
</comment>
<feature type="coiled-coil region" evidence="1">
    <location>
        <begin position="80"/>
        <end position="107"/>
    </location>
</feature>
<dbReference type="Proteomes" id="UP000663981">
    <property type="component" value="Unassembled WGS sequence"/>
</dbReference>
<dbReference type="RefSeq" id="WP_207980480.1">
    <property type="nucleotide sequence ID" value="NZ_JAGDEL010000015.1"/>
</dbReference>
<evidence type="ECO:0000313" key="3">
    <source>
        <dbReference type="Proteomes" id="UP000663981"/>
    </source>
</evidence>
<organism evidence="2 3">
    <name type="scientific">Metabacillus bambusae</name>
    <dbReference type="NCBI Taxonomy" id="2795218"/>
    <lineage>
        <taxon>Bacteria</taxon>
        <taxon>Bacillati</taxon>
        <taxon>Bacillota</taxon>
        <taxon>Bacilli</taxon>
        <taxon>Bacillales</taxon>
        <taxon>Bacillaceae</taxon>
        <taxon>Metabacillus</taxon>
    </lineage>
</organism>
<accession>A0ABS3N624</accession>
<evidence type="ECO:0000256" key="1">
    <source>
        <dbReference type="SAM" id="Coils"/>
    </source>
</evidence>
<proteinExistence type="predicted"/>
<dbReference type="EMBL" id="JAGDEL010000015">
    <property type="protein sequence ID" value="MBO1513521.1"/>
    <property type="molecule type" value="Genomic_DNA"/>
</dbReference>
<evidence type="ECO:0008006" key="4">
    <source>
        <dbReference type="Google" id="ProtNLM"/>
    </source>
</evidence>
<gene>
    <name evidence="2" type="ORF">I7822_17920</name>
</gene>
<evidence type="ECO:0000313" key="2">
    <source>
        <dbReference type="EMBL" id="MBO1513521.1"/>
    </source>
</evidence>
<keyword evidence="1" id="KW-0175">Coiled coil</keyword>